<name>A0A662ZFL5_9GAMM</name>
<feature type="transmembrane region" description="Helical" evidence="7">
    <location>
        <begin position="227"/>
        <end position="248"/>
    </location>
</feature>
<keyword evidence="3 6" id="KW-0812">Transmembrane</keyword>
<dbReference type="AlphaFoldDB" id="A0A662ZFL5"/>
<feature type="transmembrane region" description="Helical" evidence="7">
    <location>
        <begin position="348"/>
        <end position="367"/>
    </location>
</feature>
<dbReference type="PROSITE" id="PS50267">
    <property type="entry name" value="NA_NEUROTRAN_SYMP_3"/>
    <property type="match status" value="1"/>
</dbReference>
<feature type="transmembrane region" description="Helical" evidence="7">
    <location>
        <begin position="180"/>
        <end position="207"/>
    </location>
</feature>
<evidence type="ECO:0000313" key="8">
    <source>
        <dbReference type="EMBL" id="SFP18262.1"/>
    </source>
</evidence>
<gene>
    <name evidence="8" type="ORF">SAMN02910344_00669</name>
</gene>
<dbReference type="PRINTS" id="PR00176">
    <property type="entry name" value="NANEUSMPORT"/>
</dbReference>
<dbReference type="RefSeq" id="WP_218140311.1">
    <property type="nucleotide sequence ID" value="NZ_FOXF01000007.1"/>
</dbReference>
<keyword evidence="9" id="KW-1185">Reference proteome</keyword>
<dbReference type="InterPro" id="IPR037272">
    <property type="entry name" value="SNS_sf"/>
</dbReference>
<dbReference type="Pfam" id="PF00209">
    <property type="entry name" value="SNF"/>
    <property type="match status" value="2"/>
</dbReference>
<keyword evidence="2 6" id="KW-0813">Transport</keyword>
<feature type="transmembrane region" description="Helical" evidence="7">
    <location>
        <begin position="260"/>
        <end position="286"/>
    </location>
</feature>
<dbReference type="PANTHER" id="PTHR42948:SF1">
    <property type="entry name" value="TRANSPORTER"/>
    <property type="match status" value="1"/>
</dbReference>
<keyword evidence="5 7" id="KW-0472">Membrane</keyword>
<dbReference type="GO" id="GO:0016020">
    <property type="term" value="C:membrane"/>
    <property type="evidence" value="ECO:0007669"/>
    <property type="project" value="UniProtKB-SubCell"/>
</dbReference>
<evidence type="ECO:0000313" key="9">
    <source>
        <dbReference type="Proteomes" id="UP000243745"/>
    </source>
</evidence>
<dbReference type="EMBL" id="FOXF01000007">
    <property type="protein sequence ID" value="SFP18262.1"/>
    <property type="molecule type" value="Genomic_DNA"/>
</dbReference>
<dbReference type="Proteomes" id="UP000243745">
    <property type="component" value="Unassembled WGS sequence"/>
</dbReference>
<dbReference type="SUPFAM" id="SSF161070">
    <property type="entry name" value="SNF-like"/>
    <property type="match status" value="1"/>
</dbReference>
<dbReference type="PANTHER" id="PTHR42948">
    <property type="entry name" value="TRANSPORTER"/>
    <property type="match status" value="1"/>
</dbReference>
<reference evidence="8 9" key="1">
    <citation type="submission" date="2016-10" db="EMBL/GenBank/DDBJ databases">
        <authorList>
            <person name="Varghese N."/>
            <person name="Submissions S."/>
        </authorList>
    </citation>
    <scope>NUCLEOTIDE SEQUENCE [LARGE SCALE GENOMIC DNA]</scope>
    <source>
        <strain evidence="8 9">DSM 1361</strain>
    </source>
</reference>
<evidence type="ECO:0000256" key="6">
    <source>
        <dbReference type="RuleBase" id="RU003732"/>
    </source>
</evidence>
<protein>
    <recommendedName>
        <fullName evidence="6">Transporter</fullName>
    </recommendedName>
</protein>
<comment type="similarity">
    <text evidence="6">Belongs to the sodium:neurotransmitter symporter (SNF) (TC 2.A.22) family.</text>
</comment>
<feature type="transmembrane region" description="Helical" evidence="7">
    <location>
        <begin position="150"/>
        <end position="168"/>
    </location>
</feature>
<feature type="transmembrane region" description="Helical" evidence="7">
    <location>
        <begin position="440"/>
        <end position="458"/>
    </location>
</feature>
<accession>A0A662ZFL5</accession>
<dbReference type="PROSITE" id="PS00610">
    <property type="entry name" value="NA_NEUROTRAN_SYMP_1"/>
    <property type="match status" value="1"/>
</dbReference>
<comment type="subcellular location">
    <subcellularLocation>
        <location evidence="1">Membrane</location>
        <topology evidence="1">Multi-pass membrane protein</topology>
    </subcellularLocation>
</comment>
<evidence type="ECO:0000256" key="2">
    <source>
        <dbReference type="ARBA" id="ARBA00022448"/>
    </source>
</evidence>
<organism evidence="8 9">
    <name type="scientific">Ruminobacter amylophilus</name>
    <dbReference type="NCBI Taxonomy" id="867"/>
    <lineage>
        <taxon>Bacteria</taxon>
        <taxon>Pseudomonadati</taxon>
        <taxon>Pseudomonadota</taxon>
        <taxon>Gammaproteobacteria</taxon>
        <taxon>Aeromonadales</taxon>
        <taxon>Succinivibrionaceae</taxon>
        <taxon>Ruminobacter</taxon>
    </lineage>
</organism>
<keyword evidence="6" id="KW-0769">Symport</keyword>
<feature type="transmembrane region" description="Helical" evidence="7">
    <location>
        <begin position="12"/>
        <end position="32"/>
    </location>
</feature>
<sequence>MSSNIRKRTSFATRLGFILVTAGCAVGLGNVWRFPYITGQSGGAFFVILYLLFLICLGIPMMSVELAIGRASRKSIAQAFTELREDKKGWNCVSYASMAGLYLLMSYYSVISGWLLYYCYQTFTGDIIGISETQIGENFSNLMADPTTQITSAVSVLFLASLVCVRGLRNGIERMVKPSMLGMLVIMVIMIFHSCSLEGASEGLSFYLYPNWDAVEKIGFGKVLYNALTQVFFSLSIGIGSIMIFGSYMSKEHSIIKEGFIICVLDTVVAFMAGLIIFPSCFSYNISPSAGPTLVFETMLQLFNKMPHGHLWGSLFFLFLTIAALTTVIAVVEAIIKGYSELFSVNRFKSTIINFFAISALAVPVALGSNKLSFIQPFGEGSSVLSLFDFIVSNNLLPLGAIMMVLFCVSKIGWGWNNYLNEINTGSGIKLPAGKWVMYYYKYFIVLVVVAVLVIGYYDVFIGIR</sequence>
<dbReference type="NCBIfam" id="NF037979">
    <property type="entry name" value="Na_transp"/>
    <property type="match status" value="1"/>
</dbReference>
<dbReference type="InterPro" id="IPR000175">
    <property type="entry name" value="Na/ntran_symport"/>
</dbReference>
<evidence type="ECO:0000256" key="1">
    <source>
        <dbReference type="ARBA" id="ARBA00004141"/>
    </source>
</evidence>
<feature type="transmembrane region" description="Helical" evidence="7">
    <location>
        <begin position="387"/>
        <end position="409"/>
    </location>
</feature>
<evidence type="ECO:0000256" key="4">
    <source>
        <dbReference type="ARBA" id="ARBA00022989"/>
    </source>
</evidence>
<feature type="transmembrane region" description="Helical" evidence="7">
    <location>
        <begin position="89"/>
        <end position="108"/>
    </location>
</feature>
<keyword evidence="4 7" id="KW-1133">Transmembrane helix</keyword>
<dbReference type="CDD" id="cd10336">
    <property type="entry name" value="SLC6sbd_Tyt1-Like"/>
    <property type="match status" value="1"/>
</dbReference>
<evidence type="ECO:0000256" key="3">
    <source>
        <dbReference type="ARBA" id="ARBA00022692"/>
    </source>
</evidence>
<evidence type="ECO:0000256" key="7">
    <source>
        <dbReference type="SAM" id="Phobius"/>
    </source>
</evidence>
<feature type="transmembrane region" description="Helical" evidence="7">
    <location>
        <begin position="311"/>
        <end position="336"/>
    </location>
</feature>
<evidence type="ECO:0000256" key="5">
    <source>
        <dbReference type="ARBA" id="ARBA00023136"/>
    </source>
</evidence>
<proteinExistence type="inferred from homology"/>
<dbReference type="InterPro" id="IPR047218">
    <property type="entry name" value="YocR/YhdH-like"/>
</dbReference>
<dbReference type="GO" id="GO:0015293">
    <property type="term" value="F:symporter activity"/>
    <property type="evidence" value="ECO:0007669"/>
    <property type="project" value="UniProtKB-KW"/>
</dbReference>
<feature type="transmembrane region" description="Helical" evidence="7">
    <location>
        <begin position="44"/>
        <end position="68"/>
    </location>
</feature>